<dbReference type="GO" id="GO:0005524">
    <property type="term" value="F:ATP binding"/>
    <property type="evidence" value="ECO:0007669"/>
    <property type="project" value="UniProtKB-KW"/>
</dbReference>
<gene>
    <name evidence="5" type="ORF">SAMN05421790_11517</name>
</gene>
<dbReference type="PROSITE" id="PS50893">
    <property type="entry name" value="ABC_TRANSPORTER_2"/>
    <property type="match status" value="1"/>
</dbReference>
<proteinExistence type="predicted"/>
<protein>
    <submittedName>
        <fullName evidence="5">Putative ABC transport system ATP-binding protein</fullName>
    </submittedName>
</protein>
<dbReference type="PANTHER" id="PTHR24220:SF614">
    <property type="entry name" value="ABC TRANSPORTER ATP-BINDING PROTEIN SSO1893-RELATED"/>
    <property type="match status" value="1"/>
</dbReference>
<name>A0A1N7PW55_9BACL</name>
<dbReference type="InterPro" id="IPR027417">
    <property type="entry name" value="P-loop_NTPase"/>
</dbReference>
<dbReference type="GO" id="GO:0005886">
    <property type="term" value="C:plasma membrane"/>
    <property type="evidence" value="ECO:0007669"/>
    <property type="project" value="TreeGrafter"/>
</dbReference>
<dbReference type="PANTHER" id="PTHR24220">
    <property type="entry name" value="IMPORT ATP-BINDING PROTEIN"/>
    <property type="match status" value="1"/>
</dbReference>
<evidence type="ECO:0000256" key="1">
    <source>
        <dbReference type="ARBA" id="ARBA00022448"/>
    </source>
</evidence>
<accession>A0A1N7PW55</accession>
<dbReference type="PROSITE" id="PS00211">
    <property type="entry name" value="ABC_TRANSPORTER_1"/>
    <property type="match status" value="1"/>
</dbReference>
<dbReference type="InterPro" id="IPR017911">
    <property type="entry name" value="MacB-like_ATP-bd"/>
</dbReference>
<organism evidence="5 6">
    <name type="scientific">Kroppenstedtia eburnea</name>
    <dbReference type="NCBI Taxonomy" id="714067"/>
    <lineage>
        <taxon>Bacteria</taxon>
        <taxon>Bacillati</taxon>
        <taxon>Bacillota</taxon>
        <taxon>Bacilli</taxon>
        <taxon>Bacillales</taxon>
        <taxon>Thermoactinomycetaceae</taxon>
        <taxon>Kroppenstedtia</taxon>
    </lineage>
</organism>
<evidence type="ECO:0000313" key="6">
    <source>
        <dbReference type="Proteomes" id="UP000186795"/>
    </source>
</evidence>
<dbReference type="InterPro" id="IPR015854">
    <property type="entry name" value="ABC_transpr_LolD-like"/>
</dbReference>
<feature type="domain" description="ABC transporter" evidence="4">
    <location>
        <begin position="3"/>
        <end position="240"/>
    </location>
</feature>
<dbReference type="GO" id="GO:0016887">
    <property type="term" value="F:ATP hydrolysis activity"/>
    <property type="evidence" value="ECO:0007669"/>
    <property type="project" value="InterPro"/>
</dbReference>
<dbReference type="InterPro" id="IPR003593">
    <property type="entry name" value="AAA+_ATPase"/>
</dbReference>
<keyword evidence="1" id="KW-0813">Transport</keyword>
<dbReference type="Pfam" id="PF00005">
    <property type="entry name" value="ABC_tran"/>
    <property type="match status" value="1"/>
</dbReference>
<dbReference type="CDD" id="cd03255">
    <property type="entry name" value="ABC_MJ0796_LolCDE_FtsE"/>
    <property type="match status" value="1"/>
</dbReference>
<dbReference type="GO" id="GO:0098796">
    <property type="term" value="C:membrane protein complex"/>
    <property type="evidence" value="ECO:0007669"/>
    <property type="project" value="UniProtKB-ARBA"/>
</dbReference>
<reference evidence="6" key="1">
    <citation type="submission" date="2017-01" db="EMBL/GenBank/DDBJ databases">
        <authorList>
            <person name="Varghese N."/>
            <person name="Submissions S."/>
        </authorList>
    </citation>
    <scope>NUCLEOTIDE SEQUENCE [LARGE SCALE GENOMIC DNA]</scope>
    <source>
        <strain evidence="6">DSM 45196</strain>
    </source>
</reference>
<sequence length="242" mass="27345">MLIVMEGLCKRYPSGERPVVDGVNLHVEQGEFVAVMGPSGSGKSTLLNLMGGFDSPDQGKVCVDGLSLYDLSEKRRTLIRRRKIGFVFQNYNLIPTLNVRENIAFPMAVDRCPREEIQMRVKQLVQDLELEGKEESFPAELSGGQQQRVAIARALSMQPRVILADEPTGNLDRRRSREVLEILSRLHRKERLTIVMVTHDLSAAGYAERILLYKDGRIESDIRQSAGDLQHVLEDFLTILRT</sequence>
<dbReference type="Gene3D" id="3.40.50.300">
    <property type="entry name" value="P-loop containing nucleotide triphosphate hydrolases"/>
    <property type="match status" value="1"/>
</dbReference>
<dbReference type="InterPro" id="IPR017871">
    <property type="entry name" value="ABC_transporter-like_CS"/>
</dbReference>
<evidence type="ECO:0000256" key="2">
    <source>
        <dbReference type="ARBA" id="ARBA00022741"/>
    </source>
</evidence>
<evidence type="ECO:0000256" key="3">
    <source>
        <dbReference type="ARBA" id="ARBA00022840"/>
    </source>
</evidence>
<evidence type="ECO:0000259" key="4">
    <source>
        <dbReference type="PROSITE" id="PS50893"/>
    </source>
</evidence>
<dbReference type="AlphaFoldDB" id="A0A1N7PW55"/>
<dbReference type="EMBL" id="FTOD01000015">
    <property type="protein sequence ID" value="SIT14785.1"/>
    <property type="molecule type" value="Genomic_DNA"/>
</dbReference>
<keyword evidence="6" id="KW-1185">Reference proteome</keyword>
<dbReference type="SUPFAM" id="SSF52540">
    <property type="entry name" value="P-loop containing nucleoside triphosphate hydrolases"/>
    <property type="match status" value="1"/>
</dbReference>
<dbReference type="Proteomes" id="UP000186795">
    <property type="component" value="Unassembled WGS sequence"/>
</dbReference>
<evidence type="ECO:0000313" key="5">
    <source>
        <dbReference type="EMBL" id="SIT14785.1"/>
    </source>
</evidence>
<dbReference type="GO" id="GO:0022857">
    <property type="term" value="F:transmembrane transporter activity"/>
    <property type="evidence" value="ECO:0007669"/>
    <property type="project" value="TreeGrafter"/>
</dbReference>
<keyword evidence="2" id="KW-0547">Nucleotide-binding</keyword>
<dbReference type="FunFam" id="3.40.50.300:FF:000032">
    <property type="entry name" value="Export ABC transporter ATP-binding protein"/>
    <property type="match status" value="1"/>
</dbReference>
<dbReference type="InterPro" id="IPR003439">
    <property type="entry name" value="ABC_transporter-like_ATP-bd"/>
</dbReference>
<keyword evidence="3 5" id="KW-0067">ATP-binding</keyword>
<dbReference type="SMART" id="SM00382">
    <property type="entry name" value="AAA"/>
    <property type="match status" value="1"/>
</dbReference>